<dbReference type="GO" id="GO:0051536">
    <property type="term" value="F:iron-sulfur cluster binding"/>
    <property type="evidence" value="ECO:0007669"/>
    <property type="project" value="UniProtKB-KW"/>
</dbReference>
<dbReference type="STRING" id="419481.SAMN05216233_1097"/>
<dbReference type="CDD" id="cd24034">
    <property type="entry name" value="ASKHA_NBD_O66634-like_rpt1"/>
    <property type="match status" value="1"/>
</dbReference>
<evidence type="ECO:0000256" key="4">
    <source>
        <dbReference type="ARBA" id="ARBA00023014"/>
    </source>
</evidence>
<reference evidence="7 8" key="1">
    <citation type="submission" date="2016-10" db="EMBL/GenBank/DDBJ databases">
        <authorList>
            <person name="de Groot N.N."/>
        </authorList>
    </citation>
    <scope>NUCLEOTIDE SEQUENCE [LARGE SCALE GENOMIC DNA]</scope>
    <source>
        <strain evidence="7 8">AA1</strain>
    </source>
</reference>
<dbReference type="InterPro" id="IPR051805">
    <property type="entry name" value="Dehydratase_Activator_Redct"/>
</dbReference>
<dbReference type="RefSeq" id="WP_092211081.1">
    <property type="nucleotide sequence ID" value="NZ_FMUX01000009.1"/>
</dbReference>
<dbReference type="PANTHER" id="PTHR32329">
    <property type="entry name" value="BIFUNCTIONAL PROTEIN [INCLUDES 2-HYDROXYACYL-COA DEHYDRATASE (N-TER) AND ITS ACTIVATOR DOMAIN (C_TERM)-RELATED"/>
    <property type="match status" value="1"/>
</dbReference>
<keyword evidence="8" id="KW-1185">Reference proteome</keyword>
<evidence type="ECO:0000259" key="6">
    <source>
        <dbReference type="Pfam" id="PF09989"/>
    </source>
</evidence>
<dbReference type="GO" id="GO:0046872">
    <property type="term" value="F:metal ion binding"/>
    <property type="evidence" value="ECO:0007669"/>
    <property type="project" value="UniProtKB-KW"/>
</dbReference>
<name>A0A1G5FWS1_9BACT</name>
<feature type="domain" description="DUF2229" evidence="6">
    <location>
        <begin position="677"/>
        <end position="890"/>
    </location>
</feature>
<accession>A0A1G5FWS1</accession>
<evidence type="ECO:0000256" key="1">
    <source>
        <dbReference type="ARBA" id="ARBA00001966"/>
    </source>
</evidence>
<comment type="cofactor">
    <cofactor evidence="1">
        <name>[4Fe-4S] cluster</name>
        <dbReference type="ChEBI" id="CHEBI:49883"/>
    </cofactor>
</comment>
<dbReference type="Gene3D" id="3.30.420.40">
    <property type="match status" value="4"/>
</dbReference>
<sequence length="1404" mass="155176">MTLNILGLDIGSVSATAVEMTPDRQIVKKVSLQHKGEMKSAVETLLGSFSQSRIGAVAATDTTPSLIKASRRYDGRISLIHAVKHLHPEVRNVLSVGGEQFALIRFDDEGNYVDTRANTSCAAGTGSFLDQQAGRLNLSGIEELSRIAEESNGDYPEIASRCAVFAKTDLIHAQQEGYSLPEICDGLCHGLAKNIADTVFASREQRDPVLFVGGVALNRAVSGHLETIAGVPFVTDEMALYYGAVGVALEFLGEGAMASDAVPVPIPEGILQDETFTKEYHYPPLELHLSEYPDFASVSSYDLPFDHDGLKSFVEVDVYETPQESVLPVTLGIDIGSTSTKAVVVDEAKRVIAGFYTRTSGRPVDAVSGIFEAVEEVEERLGVAFAWKGAGTTGSGRKFIGRIVGADLALDEITAHARAACELNPDVDTIIEIGGQDAKFTTLKNGMVTSSVMNNVCAAGTGSFIEEQALKLGCDVRSYSRRTLGVRAPMSSDRCTVFMERDINHYLACGFSVDEVLASALHSVRENYLIKVADEGRIGDVVFFQGATAKNKALVAAFEQRLNKKILVSRFCHLTGALGTALTLLDEGAPTTTFRGTGLHRQHIAVTSEVCSLCNNRCKISVADVAGEKVAYGFLCGRDYESTSFVSSNTAGFDLLKARRKLLRQETPTSYRHAEVVGIPAALHLREDLPFWKRFFSLLSIRTVTSEGFKSAVKEGKNLTGAEFCAPMTALHGHVSHLVDKADFIFLPYYIENKNPEKGGRRQYCYYTQFSPAVLSASALGGKAQLLTPTLKYIYSGVHTRYQLYRMMKQVTKKPISFFEVSTAYNRASEFMQTAEKKLKGLYEKEFAPKENLSAVLLGRPYTVLSSHANNRIPEILAERGVKSFYQDMLPKGDPAKIRPMLDELHWNYAAKILEAAETAAGIPGLYPVFITSFKCAPDSFIIDAFKKVMEANNKPYLILELDEHDSSVGYETRIEAAIRSFRNHYNQAGKKATGDYSMVNPELTREVRNKNVVIPNWDAITCRLLAENLKREGYTTYLIQETPTTIQKSLKFNTGQCIPVNAIAQGFIECMEENHLDPANTVLWMSHSELACNIKLYPHFIKSHLKAHGGGMEKAGVFVGELSFIDISIRAGVTTYFAYLFGGLLRKMICRVRPYEVVPGTTDRVAERSMEILCDAMAGYRTKESAVIQVTELFAGIETRAEERIKVAIFGDLYVRDNKVMNQDLIRVIEAHGGEAITTPYNEYAKMIAEKYFKKWFAEGKYMNVISYKPLLAAMNTLERRYLRHFERVLPDVRHTYGDDPEKILARYNLSMENTGESMDNILKVHYIKKHYPDVGLFVQTSPAFCCASLVTEAMTETIEAVTGVPVVCVTYDGTGGNKNRQIIPYLKYPRKAEGTVRERVSA</sequence>
<feature type="domain" description="ATPase BadF/BadG/BcrA/BcrD type" evidence="5">
    <location>
        <begin position="86"/>
        <end position="249"/>
    </location>
</feature>
<dbReference type="Proteomes" id="UP000198870">
    <property type="component" value="Unassembled WGS sequence"/>
</dbReference>
<organism evidence="7 8">
    <name type="scientific">Desulfoluna spongiiphila</name>
    <dbReference type="NCBI Taxonomy" id="419481"/>
    <lineage>
        <taxon>Bacteria</taxon>
        <taxon>Pseudomonadati</taxon>
        <taxon>Thermodesulfobacteriota</taxon>
        <taxon>Desulfobacteria</taxon>
        <taxon>Desulfobacterales</taxon>
        <taxon>Desulfolunaceae</taxon>
        <taxon>Desulfoluna</taxon>
    </lineage>
</organism>
<keyword evidence="3" id="KW-0408">Iron</keyword>
<dbReference type="SUPFAM" id="SSF53067">
    <property type="entry name" value="Actin-like ATPase domain"/>
    <property type="match status" value="2"/>
</dbReference>
<evidence type="ECO:0000256" key="2">
    <source>
        <dbReference type="ARBA" id="ARBA00022723"/>
    </source>
</evidence>
<dbReference type="NCBIfam" id="TIGR00241">
    <property type="entry name" value="CoA_E_activ"/>
    <property type="match status" value="1"/>
</dbReference>
<evidence type="ECO:0000259" key="5">
    <source>
        <dbReference type="Pfam" id="PF01869"/>
    </source>
</evidence>
<dbReference type="InterPro" id="IPR002731">
    <property type="entry name" value="ATPase_BadF"/>
</dbReference>
<keyword evidence="2" id="KW-0479">Metal-binding</keyword>
<dbReference type="Pfam" id="PF09989">
    <property type="entry name" value="DUF2229"/>
    <property type="match status" value="1"/>
</dbReference>
<protein>
    <submittedName>
        <fullName evidence="7">CoA-substrate-specific enzyme activase, putative</fullName>
    </submittedName>
</protein>
<dbReference type="Pfam" id="PF01869">
    <property type="entry name" value="BcrAD_BadFG"/>
    <property type="match status" value="2"/>
</dbReference>
<evidence type="ECO:0000313" key="7">
    <source>
        <dbReference type="EMBL" id="SCY42998.1"/>
    </source>
</evidence>
<dbReference type="InterPro" id="IPR018709">
    <property type="entry name" value="CoA_activase_DUF2229"/>
</dbReference>
<dbReference type="InterPro" id="IPR043129">
    <property type="entry name" value="ATPase_NBD"/>
</dbReference>
<dbReference type="InterPro" id="IPR008275">
    <property type="entry name" value="CoA_E_activase_dom"/>
</dbReference>
<dbReference type="CDD" id="cd24035">
    <property type="entry name" value="ASKHA_NBD_O66634-like_rpt2"/>
    <property type="match status" value="1"/>
</dbReference>
<dbReference type="EMBL" id="FMUX01000009">
    <property type="protein sequence ID" value="SCY42998.1"/>
    <property type="molecule type" value="Genomic_DNA"/>
</dbReference>
<evidence type="ECO:0000313" key="8">
    <source>
        <dbReference type="Proteomes" id="UP000198870"/>
    </source>
</evidence>
<dbReference type="PANTHER" id="PTHR32329:SF2">
    <property type="entry name" value="BIFUNCTIONAL PROTEIN [INCLUDES 2-HYDROXYACYL-COA DEHYDRATASE (N-TER) AND ITS ACTIVATOR DOMAIN (C_TERM)"/>
    <property type="match status" value="1"/>
</dbReference>
<feature type="domain" description="ATPase BadF/BadG/BcrA/BcrD type" evidence="5">
    <location>
        <begin position="331"/>
        <end position="582"/>
    </location>
</feature>
<evidence type="ECO:0000256" key="3">
    <source>
        <dbReference type="ARBA" id="ARBA00023004"/>
    </source>
</evidence>
<proteinExistence type="predicted"/>
<gene>
    <name evidence="7" type="ORF">SAMN05216233_1097</name>
</gene>
<keyword evidence="4" id="KW-0411">Iron-sulfur</keyword>
<dbReference type="OrthoDB" id="9177882at2"/>